<evidence type="ECO:0000256" key="1">
    <source>
        <dbReference type="SAM" id="Phobius"/>
    </source>
</evidence>
<proteinExistence type="predicted"/>
<sequence>MKSFPIFRGVDNEIEFRGLRGKHFYYAAVGIIASIFLTLFLYIIGLNTLIAISVLLISAGSTLFYTYDANKRHGRWGAIKLAVKNHKPFFVYQNRSFTRLVEIRTLSKRK</sequence>
<geneLocation type="plasmid" evidence="2 3">
    <name>pRUNSL02</name>
</geneLocation>
<feature type="transmembrane region" description="Helical" evidence="1">
    <location>
        <begin position="50"/>
        <end position="67"/>
    </location>
</feature>
<organism evidence="2 3">
    <name type="scientific">Runella slithyformis (strain ATCC 29530 / DSM 19594 / LMG 11500 / NCIMB 11436 / LSU 4)</name>
    <dbReference type="NCBI Taxonomy" id="761193"/>
    <lineage>
        <taxon>Bacteria</taxon>
        <taxon>Pseudomonadati</taxon>
        <taxon>Bacteroidota</taxon>
        <taxon>Cytophagia</taxon>
        <taxon>Cytophagales</taxon>
        <taxon>Spirosomataceae</taxon>
        <taxon>Runella</taxon>
    </lineage>
</organism>
<gene>
    <name evidence="2" type="ordered locus">Runsl_5891</name>
</gene>
<dbReference type="Proteomes" id="UP000000493">
    <property type="component" value="Plasmid pRUNSL02"/>
</dbReference>
<dbReference type="InterPro" id="IPR025407">
    <property type="entry name" value="DUF4133"/>
</dbReference>
<keyword evidence="1" id="KW-1133">Transmembrane helix</keyword>
<reference evidence="2 3" key="2">
    <citation type="journal article" date="2012" name="Stand. Genomic Sci.">
        <title>Complete genome sequence of the aquatic bacterium Runella slithyformis type strain (LSU 4(T)).</title>
        <authorList>
            <person name="Copeland A."/>
            <person name="Zhang X."/>
            <person name="Misra M."/>
            <person name="Lapidus A."/>
            <person name="Nolan M."/>
            <person name="Lucas S."/>
            <person name="Deshpande S."/>
            <person name="Cheng J.F."/>
            <person name="Tapia R."/>
            <person name="Goodwin L.A."/>
            <person name="Pitluck S."/>
            <person name="Liolios K."/>
            <person name="Pagani I."/>
            <person name="Ivanova N."/>
            <person name="Mikhailova N."/>
            <person name="Pati A."/>
            <person name="Chen A."/>
            <person name="Palaniappan K."/>
            <person name="Land M."/>
            <person name="Hauser L."/>
            <person name="Pan C."/>
            <person name="Jeffries C.D."/>
            <person name="Detter J.C."/>
            <person name="Brambilla E.M."/>
            <person name="Rohde M."/>
            <person name="Djao O.D."/>
            <person name="Goker M."/>
            <person name="Sikorski J."/>
            <person name="Tindall B.J."/>
            <person name="Woyke T."/>
            <person name="Bristow J."/>
            <person name="Eisen J.A."/>
            <person name="Markowitz V."/>
            <person name="Hugenholtz P."/>
            <person name="Kyrpides N.C."/>
            <person name="Klenk H.P."/>
            <person name="Mavromatis K."/>
        </authorList>
    </citation>
    <scope>NUCLEOTIDE SEQUENCE [LARGE SCALE GENOMIC DNA]</scope>
    <source>
        <strain evidence="3">ATCC 29530 / DSM 19594 / LMG 11500 / NCIMB 11436 / LSU 4</strain>
    </source>
</reference>
<reference evidence="3" key="1">
    <citation type="submission" date="2011-06" db="EMBL/GenBank/DDBJ databases">
        <title>The complete genome of plasmid 2 of Runella slithyformis DSM 19594.</title>
        <authorList>
            <consortium name="US DOE Joint Genome Institute (JGI-PGF)"/>
            <person name="Lucas S."/>
            <person name="Han J."/>
            <person name="Lapidus A."/>
            <person name="Bruce D."/>
            <person name="Goodwin L."/>
            <person name="Pitluck S."/>
            <person name="Peters L."/>
            <person name="Kyrpides N."/>
            <person name="Mavromatis K."/>
            <person name="Ivanova N."/>
            <person name="Ovchinnikova G."/>
            <person name="Zhang X."/>
            <person name="Misra M."/>
            <person name="Detter J.C."/>
            <person name="Tapia R."/>
            <person name="Han C."/>
            <person name="Land M."/>
            <person name="Hauser L."/>
            <person name="Markowitz V."/>
            <person name="Cheng J.-F."/>
            <person name="Hugenholtz P."/>
            <person name="Woyke T."/>
            <person name="Wu D."/>
            <person name="Tindall B."/>
            <person name="Faehrich R."/>
            <person name="Brambilla E."/>
            <person name="Klenk H.-P."/>
            <person name="Eisen J.A."/>
        </authorList>
    </citation>
    <scope>NUCLEOTIDE SEQUENCE [LARGE SCALE GENOMIC DNA]</scope>
    <source>
        <strain evidence="3">ATCC 29530 / DSM 19594 / LMG 11500 / NCIMB 11436 / LSU 4</strain>
        <plasmid evidence="3">pRUNSL02</plasmid>
    </source>
</reference>
<dbReference type="RefSeq" id="WP_013931210.1">
    <property type="nucleotide sequence ID" value="NC_015704.1"/>
</dbReference>
<keyword evidence="2" id="KW-0614">Plasmid</keyword>
<keyword evidence="1" id="KW-0812">Transmembrane</keyword>
<keyword evidence="3" id="KW-1185">Reference proteome</keyword>
<evidence type="ECO:0000313" key="2">
    <source>
        <dbReference type="EMBL" id="AEI52028.1"/>
    </source>
</evidence>
<keyword evidence="1" id="KW-0472">Membrane</keyword>
<feature type="transmembrane region" description="Helical" evidence="1">
    <location>
        <begin position="24"/>
        <end position="44"/>
    </location>
</feature>
<name>A0A7U3ZRK0_RUNSL</name>
<dbReference type="AlphaFoldDB" id="A0A7U3ZRK0"/>
<accession>A0A7U3ZRK0</accession>
<dbReference type="KEGG" id="rsi:Runsl_5891"/>
<evidence type="ECO:0008006" key="4">
    <source>
        <dbReference type="Google" id="ProtNLM"/>
    </source>
</evidence>
<dbReference type="Pfam" id="PF13571">
    <property type="entry name" value="DUF4133"/>
    <property type="match status" value="1"/>
</dbReference>
<evidence type="ECO:0000313" key="3">
    <source>
        <dbReference type="Proteomes" id="UP000000493"/>
    </source>
</evidence>
<dbReference type="EMBL" id="CP002861">
    <property type="protein sequence ID" value="AEI52028.1"/>
    <property type="molecule type" value="Genomic_DNA"/>
</dbReference>
<protein>
    <recommendedName>
        <fullName evidence="4">DUF4133 domain-containing protein</fullName>
    </recommendedName>
</protein>